<dbReference type="EMBL" id="BMXI01000002">
    <property type="protein sequence ID" value="GHC44285.1"/>
    <property type="molecule type" value="Genomic_DNA"/>
</dbReference>
<evidence type="ECO:0000256" key="5">
    <source>
        <dbReference type="ARBA" id="ARBA00048200"/>
    </source>
</evidence>
<dbReference type="PANTHER" id="PTHR10491">
    <property type="entry name" value="DTDP-4-DEHYDRORHAMNOSE REDUCTASE"/>
    <property type="match status" value="1"/>
</dbReference>
<comment type="pathway">
    <text evidence="1 6">Carbohydrate biosynthesis; dTDP-L-rhamnose biosynthesis.</text>
</comment>
<dbReference type="SUPFAM" id="SSF51735">
    <property type="entry name" value="NAD(P)-binding Rossmann-fold domains"/>
    <property type="match status" value="1"/>
</dbReference>
<dbReference type="RefSeq" id="WP_189567374.1">
    <property type="nucleotide sequence ID" value="NZ_BMXI01000002.1"/>
</dbReference>
<reference evidence="8" key="1">
    <citation type="journal article" date="2014" name="Int. J. Syst. Evol. Microbiol.">
        <title>Complete genome sequence of Corynebacterium casei LMG S-19264T (=DSM 44701T), isolated from a smear-ripened cheese.</title>
        <authorList>
            <consortium name="US DOE Joint Genome Institute (JGI-PGF)"/>
            <person name="Walter F."/>
            <person name="Albersmeier A."/>
            <person name="Kalinowski J."/>
            <person name="Ruckert C."/>
        </authorList>
    </citation>
    <scope>NUCLEOTIDE SEQUENCE</scope>
    <source>
        <strain evidence="8">KCTC 12988</strain>
    </source>
</reference>
<dbReference type="InterPro" id="IPR036291">
    <property type="entry name" value="NAD(P)-bd_dom_sf"/>
</dbReference>
<accession>A0A918TDR9</accession>
<dbReference type="GO" id="GO:0008831">
    <property type="term" value="F:dTDP-4-dehydrorhamnose reductase activity"/>
    <property type="evidence" value="ECO:0007669"/>
    <property type="project" value="UniProtKB-EC"/>
</dbReference>
<reference evidence="8" key="2">
    <citation type="submission" date="2020-09" db="EMBL/GenBank/DDBJ databases">
        <authorList>
            <person name="Sun Q."/>
            <person name="Kim S."/>
        </authorList>
    </citation>
    <scope>NUCLEOTIDE SEQUENCE</scope>
    <source>
        <strain evidence="8">KCTC 12988</strain>
    </source>
</reference>
<evidence type="ECO:0000313" key="9">
    <source>
        <dbReference type="Proteomes" id="UP000644507"/>
    </source>
</evidence>
<evidence type="ECO:0000256" key="2">
    <source>
        <dbReference type="ARBA" id="ARBA00010944"/>
    </source>
</evidence>
<dbReference type="Gene3D" id="3.90.25.10">
    <property type="entry name" value="UDP-galactose 4-epimerase, domain 1"/>
    <property type="match status" value="1"/>
</dbReference>
<comment type="similarity">
    <text evidence="2 6">Belongs to the dTDP-4-dehydrorhamnose reductase family.</text>
</comment>
<dbReference type="AlphaFoldDB" id="A0A918TDR9"/>
<evidence type="ECO:0000259" key="7">
    <source>
        <dbReference type="Pfam" id="PF04321"/>
    </source>
</evidence>
<sequence>MKIFLTGTTGKVGGYLADYWQDLHRVTACPRSVVDLTDTAQLSRFLEESDFDLLVNPAAVSTPEGCESAPELAEKVNVEAPATMARICREKGVPFIHFSTDYVLDGSEAGLKAEDSPCQPNNLYGRTKLAGEQEVTAAHPEAIVARVSWVFGSAGEGFLEKVFRQIQEKVALEAVADKYSVPTSATEMAKALDFLIASRSHGLFHLTQTAAEPVSWHRYAVEVSAAVHELGLTEGPIPVTPRRMEEIPVLRTNRPVHTAMTPAKLSSLGHEMADWTHVLRQRVTELQSNNSHPTF</sequence>
<organism evidence="8 9">
    <name type="scientific">Roseibacillus persicicus</name>
    <dbReference type="NCBI Taxonomy" id="454148"/>
    <lineage>
        <taxon>Bacteria</taxon>
        <taxon>Pseudomonadati</taxon>
        <taxon>Verrucomicrobiota</taxon>
        <taxon>Verrucomicrobiia</taxon>
        <taxon>Verrucomicrobiales</taxon>
        <taxon>Verrucomicrobiaceae</taxon>
        <taxon>Roseibacillus</taxon>
    </lineage>
</organism>
<keyword evidence="9" id="KW-1185">Reference proteome</keyword>
<evidence type="ECO:0000256" key="4">
    <source>
        <dbReference type="ARBA" id="ARBA00017099"/>
    </source>
</evidence>
<dbReference type="Gene3D" id="3.40.50.720">
    <property type="entry name" value="NAD(P)-binding Rossmann-like Domain"/>
    <property type="match status" value="1"/>
</dbReference>
<gene>
    <name evidence="8" type="ORF">GCM10007100_06940</name>
</gene>
<evidence type="ECO:0000256" key="3">
    <source>
        <dbReference type="ARBA" id="ARBA00012929"/>
    </source>
</evidence>
<evidence type="ECO:0000256" key="1">
    <source>
        <dbReference type="ARBA" id="ARBA00004781"/>
    </source>
</evidence>
<keyword evidence="6" id="KW-0560">Oxidoreductase</keyword>
<comment type="function">
    <text evidence="6">Catalyzes the reduction of dTDP-6-deoxy-L-lyxo-4-hexulose to yield dTDP-L-rhamnose.</text>
</comment>
<feature type="domain" description="RmlD-like substrate binding" evidence="7">
    <location>
        <begin position="1"/>
        <end position="287"/>
    </location>
</feature>
<evidence type="ECO:0000313" key="8">
    <source>
        <dbReference type="EMBL" id="GHC44285.1"/>
    </source>
</evidence>
<dbReference type="PANTHER" id="PTHR10491:SF4">
    <property type="entry name" value="METHIONINE ADENOSYLTRANSFERASE 2 SUBUNIT BETA"/>
    <property type="match status" value="1"/>
</dbReference>
<dbReference type="Pfam" id="PF04321">
    <property type="entry name" value="RmlD_sub_bind"/>
    <property type="match status" value="1"/>
</dbReference>
<dbReference type="InterPro" id="IPR005913">
    <property type="entry name" value="dTDP_dehydrorham_reduct"/>
</dbReference>
<protein>
    <recommendedName>
        <fullName evidence="4 6">dTDP-4-dehydrorhamnose reductase</fullName>
        <ecNumber evidence="3 6">1.1.1.133</ecNumber>
    </recommendedName>
</protein>
<dbReference type="CDD" id="cd05254">
    <property type="entry name" value="dTDP_HR_like_SDR_e"/>
    <property type="match status" value="1"/>
</dbReference>
<dbReference type="EC" id="1.1.1.133" evidence="3 6"/>
<dbReference type="Proteomes" id="UP000644507">
    <property type="component" value="Unassembled WGS sequence"/>
</dbReference>
<evidence type="ECO:0000256" key="6">
    <source>
        <dbReference type="RuleBase" id="RU364082"/>
    </source>
</evidence>
<proteinExistence type="inferred from homology"/>
<keyword evidence="6" id="KW-0521">NADP</keyword>
<comment type="catalytic activity">
    <reaction evidence="5">
        <text>dTDP-beta-L-rhamnose + NADP(+) = dTDP-4-dehydro-beta-L-rhamnose + NADPH + H(+)</text>
        <dbReference type="Rhea" id="RHEA:21796"/>
        <dbReference type="ChEBI" id="CHEBI:15378"/>
        <dbReference type="ChEBI" id="CHEBI:57510"/>
        <dbReference type="ChEBI" id="CHEBI:57783"/>
        <dbReference type="ChEBI" id="CHEBI:58349"/>
        <dbReference type="ChEBI" id="CHEBI:62830"/>
        <dbReference type="EC" id="1.1.1.133"/>
    </reaction>
</comment>
<name>A0A918TDR9_9BACT</name>
<dbReference type="InterPro" id="IPR029903">
    <property type="entry name" value="RmlD-like-bd"/>
</dbReference>
<comment type="caution">
    <text evidence="8">The sequence shown here is derived from an EMBL/GenBank/DDBJ whole genome shotgun (WGS) entry which is preliminary data.</text>
</comment>